<dbReference type="Pfam" id="PF13692">
    <property type="entry name" value="Glyco_trans_1_4"/>
    <property type="match status" value="1"/>
</dbReference>
<dbReference type="Proteomes" id="UP000660024">
    <property type="component" value="Unassembled WGS sequence"/>
</dbReference>
<dbReference type="SUPFAM" id="SSF53756">
    <property type="entry name" value="UDP-Glycosyltransferase/glycogen phosphorylase"/>
    <property type="match status" value="1"/>
</dbReference>
<dbReference type="Gene3D" id="3.40.50.11010">
    <property type="match status" value="1"/>
</dbReference>
<keyword evidence="2" id="KW-1185">Reference proteome</keyword>
<sequence>MLKNAFVFILSNAKYDAPIESTGFTVAKHLSKDNTVFYIEYPATIKDYYQLKTSPEFKKKKDLFSKSSDGLLATETPNLHILITPLLLSINFIPEGAFYRKILSYNENVIVKRIQKIIKKFKIQDFIFINSFNIHYPNIGKLLNAKLNVYHCVDPIIEDYDAKHGHTSEEIILKDSDLVICTSKELYRNKSEQHPYTYFIPNAADFEHSKKAVLENTAIHPKILGIKKPIIGYFGNIERRIDYRMLAKAMKMNLDKSFVFVGPIEAEYLKKIKKETPNLYLIEQVPYKEMPGVLKGFDVAIIPFKKDEVSHTIFPLKLFEYLGSGKPVVSTDFNIDLEEFTQGAVPFCKTAEEFSNAINNALTNDNDEKRKLRLKAAKDNTWDKRLHEFSCILQKHLDNKYN</sequence>
<dbReference type="PANTHER" id="PTHR12526:SF630">
    <property type="entry name" value="GLYCOSYLTRANSFERASE"/>
    <property type="match status" value="1"/>
</dbReference>
<dbReference type="Gene3D" id="3.40.50.2000">
    <property type="entry name" value="Glycogen Phosphorylase B"/>
    <property type="match status" value="1"/>
</dbReference>
<accession>A0ABS1BLA4</accession>
<proteinExistence type="predicted"/>
<dbReference type="EMBL" id="JAEHFY010000016">
    <property type="protein sequence ID" value="MBK0383665.1"/>
    <property type="molecule type" value="Genomic_DNA"/>
</dbReference>
<organism evidence="1 2">
    <name type="scientific">Pedobacter segetis</name>
    <dbReference type="NCBI Taxonomy" id="2793069"/>
    <lineage>
        <taxon>Bacteria</taxon>
        <taxon>Pseudomonadati</taxon>
        <taxon>Bacteroidota</taxon>
        <taxon>Sphingobacteriia</taxon>
        <taxon>Sphingobacteriales</taxon>
        <taxon>Sphingobacteriaceae</taxon>
        <taxon>Pedobacter</taxon>
    </lineage>
</organism>
<gene>
    <name evidence="1" type="ORF">I5M32_11915</name>
</gene>
<dbReference type="RefSeq" id="WP_200586620.1">
    <property type="nucleotide sequence ID" value="NZ_JAEHFY010000016.1"/>
</dbReference>
<evidence type="ECO:0000313" key="2">
    <source>
        <dbReference type="Proteomes" id="UP000660024"/>
    </source>
</evidence>
<comment type="caution">
    <text evidence="1">The sequence shown here is derived from an EMBL/GenBank/DDBJ whole genome shotgun (WGS) entry which is preliminary data.</text>
</comment>
<reference evidence="1 2" key="1">
    <citation type="submission" date="2020-12" db="EMBL/GenBank/DDBJ databases">
        <title>Bacterial novel species Pedobacter sp. SD-b isolated from soil.</title>
        <authorList>
            <person name="Jung H.-Y."/>
        </authorList>
    </citation>
    <scope>NUCLEOTIDE SEQUENCE [LARGE SCALE GENOMIC DNA]</scope>
    <source>
        <strain evidence="1 2">SD-b</strain>
    </source>
</reference>
<evidence type="ECO:0000313" key="1">
    <source>
        <dbReference type="EMBL" id="MBK0383665.1"/>
    </source>
</evidence>
<dbReference type="PANTHER" id="PTHR12526">
    <property type="entry name" value="GLYCOSYLTRANSFERASE"/>
    <property type="match status" value="1"/>
</dbReference>
<protein>
    <submittedName>
        <fullName evidence="1">Glycosyltransferase</fullName>
    </submittedName>
</protein>
<name>A0ABS1BLA4_9SPHI</name>